<dbReference type="InParanoid" id="A0A0D2AIR5"/>
<reference evidence="3 4" key="1">
    <citation type="submission" date="2015-01" db="EMBL/GenBank/DDBJ databases">
        <title>The Genome Sequence of Ochroconis gallopava CBS43764.</title>
        <authorList>
            <consortium name="The Broad Institute Genomics Platform"/>
            <person name="Cuomo C."/>
            <person name="de Hoog S."/>
            <person name="Gorbushina A."/>
            <person name="Stielow B."/>
            <person name="Teixiera M."/>
            <person name="Abouelleil A."/>
            <person name="Chapman S.B."/>
            <person name="Priest M."/>
            <person name="Young S.K."/>
            <person name="Wortman J."/>
            <person name="Nusbaum C."/>
            <person name="Birren B."/>
        </authorList>
    </citation>
    <scope>NUCLEOTIDE SEQUENCE [LARGE SCALE GENOMIC DNA]</scope>
    <source>
        <strain evidence="3 4">CBS 43764</strain>
    </source>
</reference>
<dbReference type="GO" id="GO:0004620">
    <property type="term" value="F:phospholipase activity"/>
    <property type="evidence" value="ECO:0007669"/>
    <property type="project" value="TreeGrafter"/>
</dbReference>
<dbReference type="VEuPathDB" id="FungiDB:PV09_02473"/>
<feature type="compositionally biased region" description="Basic and acidic residues" evidence="1">
    <location>
        <begin position="87"/>
        <end position="104"/>
    </location>
</feature>
<feature type="region of interest" description="Disordered" evidence="1">
    <location>
        <begin position="87"/>
        <end position="261"/>
    </location>
</feature>
<dbReference type="InterPro" id="IPR004177">
    <property type="entry name" value="DDHD_dom"/>
</dbReference>
<feature type="compositionally biased region" description="Low complexity" evidence="1">
    <location>
        <begin position="358"/>
        <end position="368"/>
    </location>
</feature>
<keyword evidence="4" id="KW-1185">Reference proteome</keyword>
<feature type="region of interest" description="Disordered" evidence="1">
    <location>
        <begin position="483"/>
        <end position="520"/>
    </location>
</feature>
<dbReference type="PANTHER" id="PTHR23509:SF6">
    <property type="entry name" value="PHOSPHOLIPASE C1020.13C-RELATED"/>
    <property type="match status" value="1"/>
</dbReference>
<dbReference type="Proteomes" id="UP000053259">
    <property type="component" value="Unassembled WGS sequence"/>
</dbReference>
<dbReference type="STRING" id="253628.A0A0D2AIR5"/>
<name>A0A0D2AIR5_9PEZI</name>
<evidence type="ECO:0000313" key="4">
    <source>
        <dbReference type="Proteomes" id="UP000053259"/>
    </source>
</evidence>
<evidence type="ECO:0000313" key="3">
    <source>
        <dbReference type="EMBL" id="KIW06793.1"/>
    </source>
</evidence>
<dbReference type="SMART" id="SM01127">
    <property type="entry name" value="DDHD"/>
    <property type="match status" value="1"/>
</dbReference>
<dbReference type="InterPro" id="IPR058055">
    <property type="entry name" value="PA-PLA1"/>
</dbReference>
<dbReference type="OrthoDB" id="69269at2759"/>
<proteinExistence type="predicted"/>
<evidence type="ECO:0000256" key="1">
    <source>
        <dbReference type="SAM" id="MobiDB-lite"/>
    </source>
</evidence>
<dbReference type="GO" id="GO:0005737">
    <property type="term" value="C:cytoplasm"/>
    <property type="evidence" value="ECO:0007669"/>
    <property type="project" value="TreeGrafter"/>
</dbReference>
<feature type="compositionally biased region" description="Polar residues" evidence="1">
    <location>
        <begin position="143"/>
        <end position="153"/>
    </location>
</feature>
<dbReference type="Pfam" id="PF02862">
    <property type="entry name" value="DDHD"/>
    <property type="match status" value="2"/>
</dbReference>
<feature type="compositionally biased region" description="Low complexity" evidence="1">
    <location>
        <begin position="206"/>
        <end position="219"/>
    </location>
</feature>
<dbReference type="PROSITE" id="PS51043">
    <property type="entry name" value="DDHD"/>
    <property type="match status" value="1"/>
</dbReference>
<protein>
    <recommendedName>
        <fullName evidence="2">DDHD domain-containing protein</fullName>
    </recommendedName>
</protein>
<feature type="compositionally biased region" description="Polar residues" evidence="1">
    <location>
        <begin position="168"/>
        <end position="179"/>
    </location>
</feature>
<feature type="region of interest" description="Disordered" evidence="1">
    <location>
        <begin position="352"/>
        <end position="384"/>
    </location>
</feature>
<dbReference type="PANTHER" id="PTHR23509">
    <property type="entry name" value="PA-PL1 PHOSPHOLIPASE FAMILY"/>
    <property type="match status" value="1"/>
</dbReference>
<sequence>MTTREPAFAGSTRRALERVDRPPPIAVRYFYTSPLAIDDPLSPLPPPSASATASYKVAPRPFSQFDNAALDKAWKDIRQKRLKLDEKCNSEKRLSKDLDVRAQDVGRGSATNSSTAETKRRSIVGSVGSCAAPPSPKNRPQRMPSTDLLSAQARSRAGTLDQRPSDGSRPSSLRNQESSGFGAAIDTSTVTGNPFIRAPSKKDVGSSSRSRSTSVRPLSQKMDSYDWSDGVDIAANGSSRDQSTRRSDTVQNRSTGPTAKVPVGVSRLHEVIIPDLKMEPIYWSPVNDVASVVRGTWFYADNMLPVEVDVANMLEAGYVQLRAWSQTWKDELDSAVEVGALGEMKILHKLWPEKPKVPTSRPSTSRTPDTGQALGAIDAQDHDPEKEREEIAASAGDLIDIAVGSDELDHKAAGSAPYGRDGTTRKYLSAGVIYANEKEAYILRQSLQPSDYYGRRPLANYIRKGHKIGLRVVRGFDQQAWDKLHPPKKHTAGTKAREGVSSAASGIDPEQRQQQDATLSESLRPHVTDLVLVIHGIGQKLSERMESYHFTHAMNTFRRDVNVELGSDAVKAHLRPGMGGIMVLPVNWRLTLSFEEGGYRPDDFEEDPALNVFTLKDITPETLPSVRNIVSDVMLDIPYYLSAQHSKTMLEAVIREANRIYRLWCANNPGFSEWGRVHLIAHSLGSVMALDVLSNQPTRVSSDLSHIPVGQPDALPTDHFLFNTRSLFTCGSPSGFFLLLRKGSLLPRRDSDKSDASSTPGVAGEQGTYGCLAVDNIYNVVNPYDPVAYCLNAAVDVDYAASLKQAWVPSSQAGWLSVFSRASSNQARAADAKPALIARLPSNVELETHNFTREEIAEKRAYLLNDNGQIDYFLRYGGGPLEIQYLTMLGAHSSYWTSRDFIRMIVVEVGRVQSKEGTLVSMRAQKKKKVG</sequence>
<dbReference type="GO" id="GO:0046872">
    <property type="term" value="F:metal ion binding"/>
    <property type="evidence" value="ECO:0007669"/>
    <property type="project" value="InterPro"/>
</dbReference>
<gene>
    <name evidence="3" type="ORF">PV09_02473</name>
</gene>
<accession>A0A0D2AIR5</accession>
<dbReference type="SUPFAM" id="SSF53474">
    <property type="entry name" value="alpha/beta-Hydrolases"/>
    <property type="match status" value="1"/>
</dbReference>
<dbReference type="AlphaFoldDB" id="A0A0D2AIR5"/>
<feature type="domain" description="DDHD" evidence="2">
    <location>
        <begin position="720"/>
        <end position="911"/>
    </location>
</feature>
<dbReference type="GeneID" id="27310446"/>
<dbReference type="RefSeq" id="XP_016216662.1">
    <property type="nucleotide sequence ID" value="XM_016355526.1"/>
</dbReference>
<organism evidence="3 4">
    <name type="scientific">Verruconis gallopava</name>
    <dbReference type="NCBI Taxonomy" id="253628"/>
    <lineage>
        <taxon>Eukaryota</taxon>
        <taxon>Fungi</taxon>
        <taxon>Dikarya</taxon>
        <taxon>Ascomycota</taxon>
        <taxon>Pezizomycotina</taxon>
        <taxon>Dothideomycetes</taxon>
        <taxon>Pleosporomycetidae</taxon>
        <taxon>Venturiales</taxon>
        <taxon>Sympoventuriaceae</taxon>
        <taxon>Verruconis</taxon>
    </lineage>
</organism>
<evidence type="ECO:0000259" key="2">
    <source>
        <dbReference type="PROSITE" id="PS51043"/>
    </source>
</evidence>
<dbReference type="EMBL" id="KN847534">
    <property type="protein sequence ID" value="KIW06793.1"/>
    <property type="molecule type" value="Genomic_DNA"/>
</dbReference>
<dbReference type="InterPro" id="IPR029058">
    <property type="entry name" value="AB_hydrolase_fold"/>
</dbReference>
<dbReference type="HOGENOM" id="CLU_002680_0_1_1"/>